<feature type="compositionally biased region" description="Polar residues" evidence="1">
    <location>
        <begin position="110"/>
        <end position="120"/>
    </location>
</feature>
<organism evidence="2 3">
    <name type="scientific">Characodon lateralis</name>
    <dbReference type="NCBI Taxonomy" id="208331"/>
    <lineage>
        <taxon>Eukaryota</taxon>
        <taxon>Metazoa</taxon>
        <taxon>Chordata</taxon>
        <taxon>Craniata</taxon>
        <taxon>Vertebrata</taxon>
        <taxon>Euteleostomi</taxon>
        <taxon>Actinopterygii</taxon>
        <taxon>Neopterygii</taxon>
        <taxon>Teleostei</taxon>
        <taxon>Neoteleostei</taxon>
        <taxon>Acanthomorphata</taxon>
        <taxon>Ovalentaria</taxon>
        <taxon>Atherinomorphae</taxon>
        <taxon>Cyprinodontiformes</taxon>
        <taxon>Goodeidae</taxon>
        <taxon>Characodon</taxon>
    </lineage>
</organism>
<keyword evidence="3" id="KW-1185">Reference proteome</keyword>
<gene>
    <name evidence="2" type="ORF">CHARACLAT_009378</name>
</gene>
<evidence type="ECO:0000313" key="2">
    <source>
        <dbReference type="EMBL" id="MED6267176.1"/>
    </source>
</evidence>
<reference evidence="2 3" key="1">
    <citation type="submission" date="2021-06" db="EMBL/GenBank/DDBJ databases">
        <authorList>
            <person name="Palmer J.M."/>
        </authorList>
    </citation>
    <scope>NUCLEOTIDE SEQUENCE [LARGE SCALE GENOMIC DNA]</scope>
    <source>
        <strain evidence="2 3">CL_MEX2019</strain>
        <tissue evidence="2">Muscle</tissue>
    </source>
</reference>
<feature type="region of interest" description="Disordered" evidence="1">
    <location>
        <begin position="72"/>
        <end position="120"/>
    </location>
</feature>
<comment type="caution">
    <text evidence="2">The sequence shown here is derived from an EMBL/GenBank/DDBJ whole genome shotgun (WGS) entry which is preliminary data.</text>
</comment>
<dbReference type="EMBL" id="JAHUTJ010008766">
    <property type="protein sequence ID" value="MED6267176.1"/>
    <property type="molecule type" value="Genomic_DNA"/>
</dbReference>
<evidence type="ECO:0000313" key="3">
    <source>
        <dbReference type="Proteomes" id="UP001352852"/>
    </source>
</evidence>
<evidence type="ECO:0000256" key="1">
    <source>
        <dbReference type="SAM" id="MobiDB-lite"/>
    </source>
</evidence>
<dbReference type="Proteomes" id="UP001352852">
    <property type="component" value="Unassembled WGS sequence"/>
</dbReference>
<proteinExistence type="predicted"/>
<sequence length="120" mass="12817">MLIFSNYSAFRDSKPTEDKNLPEVPSCIGLRIPRGSAPAYLSPRPTPSMARCTELIRRKGRERRVGKTPTCFRRAGSISSHGASLAPAPGPVYPSTTNPLDERGYPVMSGGTSAQNGAAP</sequence>
<name>A0ABU7CWT0_9TELE</name>
<protein>
    <submittedName>
        <fullName evidence="2">Uncharacterized protein</fullName>
    </submittedName>
</protein>
<accession>A0ABU7CWT0</accession>